<dbReference type="Gene3D" id="3.60.21.10">
    <property type="match status" value="1"/>
</dbReference>
<accession>A0A2S9J5M0</accession>
<evidence type="ECO:0000259" key="3">
    <source>
        <dbReference type="Pfam" id="PF16371"/>
    </source>
</evidence>
<dbReference type="InterPro" id="IPR029052">
    <property type="entry name" value="Metallo-depent_PP-like"/>
</dbReference>
<dbReference type="InterPro" id="IPR032288">
    <property type="entry name" value="Metallophos_C"/>
</dbReference>
<dbReference type="AlphaFoldDB" id="A0A2S9J5M0"/>
<protein>
    <submittedName>
        <fullName evidence="4">Metallophosphoesterase</fullName>
    </submittedName>
</protein>
<evidence type="ECO:0000313" key="5">
    <source>
        <dbReference type="Proteomes" id="UP000239711"/>
    </source>
</evidence>
<sequence length="537" mass="60480">MKLNLKLLLSAGSLLLSAWSYAQSHAHGTVYLDLNNNGKKDNKEIGLANVAVSNGIDVVLTDARGRYTLPVSDDNIIFVIKPSGYSLPLDSYKLPKSFYIHKPKGSPTDLTYPGVAPTGPLPKRIDFGLTESREDEQFRILVFGDPQAYTAQEMLFFNRAIVDEVVGIKNVAFGISLGDLVGDDLSLHPSYKASIARIGLPWYNLKGNHDMNFDVQADSLSDETFEANFGPANYAFNYGKVHFIVLDNVRYPNPRTGRGYLGGFRKDQLDFVENNLKHVPKDHLVVLAFHIPLEHRNGDTFRAEDRQRLFDLLQAYPHTLSLSAHMHTQTQHFYNKDDGWHQEKPHHEYNAGTTSGDWYSGQLDERGVPTATMRDGTPNGYAFIDFDKNQYRIRYQASGRDSTYQINIFHPKVVGQGKRSRSAIFANFFMGHHGNDVAYSVDGSEWKKMMPVRTSDPAYLAELYPWDNLDTLLPGRRPTDAMPSAHLWRVSLPVDLAVGEHQIRVRATDDYGNTYQASSTYRIAPTKSYPDPPTSVR</sequence>
<keyword evidence="5" id="KW-1185">Reference proteome</keyword>
<dbReference type="Proteomes" id="UP000239711">
    <property type="component" value="Unassembled WGS sequence"/>
</dbReference>
<proteinExistence type="predicted"/>
<dbReference type="InterPro" id="IPR013783">
    <property type="entry name" value="Ig-like_fold"/>
</dbReference>
<dbReference type="SUPFAM" id="SSF56300">
    <property type="entry name" value="Metallo-dependent phosphatases"/>
    <property type="match status" value="1"/>
</dbReference>
<reference evidence="4 5" key="1">
    <citation type="submission" date="2018-02" db="EMBL/GenBank/DDBJ databases">
        <title>The draft genome of Sphingobacterium sp. 5JN-11.</title>
        <authorList>
            <person name="Liu L."/>
            <person name="Li L."/>
            <person name="Liang L."/>
            <person name="Zhang X."/>
            <person name="Wang T."/>
        </authorList>
    </citation>
    <scope>NUCLEOTIDE SEQUENCE [LARGE SCALE GENOMIC DNA]</scope>
    <source>
        <strain evidence="4 5">5JN-11</strain>
    </source>
</reference>
<dbReference type="PANTHER" id="PTHR43143">
    <property type="entry name" value="METALLOPHOSPHOESTERASE, CALCINEURIN SUPERFAMILY"/>
    <property type="match status" value="1"/>
</dbReference>
<feature type="domain" description="Calcineurin-like phosphoesterase N-terminal" evidence="3">
    <location>
        <begin position="41"/>
        <end position="104"/>
    </location>
</feature>
<name>A0A2S9J5M0_9SPHI</name>
<dbReference type="OrthoDB" id="1776264at2"/>
<evidence type="ECO:0000256" key="1">
    <source>
        <dbReference type="SAM" id="SignalP"/>
    </source>
</evidence>
<comment type="caution">
    <text evidence="4">The sequence shown here is derived from an EMBL/GenBank/DDBJ whole genome shotgun (WGS) entry which is preliminary data.</text>
</comment>
<evidence type="ECO:0000313" key="4">
    <source>
        <dbReference type="EMBL" id="PRD48075.1"/>
    </source>
</evidence>
<dbReference type="PANTHER" id="PTHR43143:SF6">
    <property type="entry name" value="BLL3016 PROTEIN"/>
    <property type="match status" value="1"/>
</dbReference>
<dbReference type="Gene3D" id="2.60.40.10">
    <property type="entry name" value="Immunoglobulins"/>
    <property type="match status" value="1"/>
</dbReference>
<evidence type="ECO:0000259" key="2">
    <source>
        <dbReference type="Pfam" id="PF16370"/>
    </source>
</evidence>
<feature type="domain" description="Calcineurin-like phosphoesterase C-terminal" evidence="2">
    <location>
        <begin position="348"/>
        <end position="515"/>
    </location>
</feature>
<keyword evidence="1" id="KW-0732">Signal</keyword>
<dbReference type="EMBL" id="PVBQ01000004">
    <property type="protein sequence ID" value="PRD48075.1"/>
    <property type="molecule type" value="Genomic_DNA"/>
</dbReference>
<organism evidence="4 5">
    <name type="scientific">Sphingobacterium haloxyli</name>
    <dbReference type="NCBI Taxonomy" id="2100533"/>
    <lineage>
        <taxon>Bacteria</taxon>
        <taxon>Pseudomonadati</taxon>
        <taxon>Bacteroidota</taxon>
        <taxon>Sphingobacteriia</taxon>
        <taxon>Sphingobacteriales</taxon>
        <taxon>Sphingobacteriaceae</taxon>
        <taxon>Sphingobacterium</taxon>
    </lineage>
</organism>
<dbReference type="Pfam" id="PF16370">
    <property type="entry name" value="MetallophosC"/>
    <property type="match status" value="1"/>
</dbReference>
<dbReference type="RefSeq" id="WP_105716102.1">
    <property type="nucleotide sequence ID" value="NZ_PVBQ01000004.1"/>
</dbReference>
<dbReference type="InterPro" id="IPR051918">
    <property type="entry name" value="STPP_CPPED1"/>
</dbReference>
<dbReference type="InterPro" id="IPR032285">
    <property type="entry name" value="Metallophos_N"/>
</dbReference>
<feature type="signal peptide" evidence="1">
    <location>
        <begin position="1"/>
        <end position="22"/>
    </location>
</feature>
<dbReference type="Pfam" id="PF16371">
    <property type="entry name" value="MetallophosN"/>
    <property type="match status" value="1"/>
</dbReference>
<gene>
    <name evidence="4" type="ORF">C5745_06050</name>
</gene>
<feature type="chain" id="PRO_5015697282" evidence="1">
    <location>
        <begin position="23"/>
        <end position="537"/>
    </location>
</feature>